<protein>
    <submittedName>
        <fullName evidence="6">HSP90 family protein</fullName>
    </submittedName>
</protein>
<accession>A0A4R4V518</accession>
<dbReference type="GO" id="GO:0051082">
    <property type="term" value="F:unfolded protein binding"/>
    <property type="evidence" value="ECO:0007669"/>
    <property type="project" value="InterPro"/>
</dbReference>
<dbReference type="GO" id="GO:0016887">
    <property type="term" value="F:ATP hydrolysis activity"/>
    <property type="evidence" value="ECO:0007669"/>
    <property type="project" value="InterPro"/>
</dbReference>
<reference evidence="6 7" key="1">
    <citation type="submission" date="2019-03" db="EMBL/GenBank/DDBJ databases">
        <title>Draft genome sequences of novel Actinobacteria.</title>
        <authorList>
            <person name="Sahin N."/>
            <person name="Ay H."/>
            <person name="Saygin H."/>
        </authorList>
    </citation>
    <scope>NUCLEOTIDE SEQUENCE [LARGE SCALE GENOMIC DNA]</scope>
    <source>
        <strain evidence="6 7">16K309</strain>
    </source>
</reference>
<keyword evidence="2" id="KW-0547">Nucleotide-binding</keyword>
<dbReference type="SUPFAM" id="SSF55874">
    <property type="entry name" value="ATPase domain of HSP90 chaperone/DNA topoisomerase II/histidine kinase"/>
    <property type="match status" value="1"/>
</dbReference>
<dbReference type="PRINTS" id="PR00775">
    <property type="entry name" value="HEATSHOCK90"/>
</dbReference>
<keyword evidence="7" id="KW-1185">Reference proteome</keyword>
<evidence type="ECO:0000259" key="5">
    <source>
        <dbReference type="SMART" id="SM00387"/>
    </source>
</evidence>
<dbReference type="SMART" id="SM00387">
    <property type="entry name" value="HATPase_c"/>
    <property type="match status" value="1"/>
</dbReference>
<dbReference type="InterPro" id="IPR036890">
    <property type="entry name" value="HATPase_C_sf"/>
</dbReference>
<dbReference type="InterPro" id="IPR003594">
    <property type="entry name" value="HATPase_dom"/>
</dbReference>
<evidence type="ECO:0000313" key="6">
    <source>
        <dbReference type="EMBL" id="TDC99891.1"/>
    </source>
</evidence>
<dbReference type="InterPro" id="IPR020568">
    <property type="entry name" value="Ribosomal_Su5_D2-typ_SF"/>
</dbReference>
<keyword evidence="4" id="KW-0143">Chaperone</keyword>
<dbReference type="Gene3D" id="3.30.565.10">
    <property type="entry name" value="Histidine kinase-like ATPase, C-terminal domain"/>
    <property type="match status" value="1"/>
</dbReference>
<dbReference type="Proteomes" id="UP000295674">
    <property type="component" value="Unassembled WGS sequence"/>
</dbReference>
<dbReference type="NCBIfam" id="NF010683">
    <property type="entry name" value="PRK14083.1"/>
    <property type="match status" value="1"/>
</dbReference>
<dbReference type="Gene3D" id="3.30.230.80">
    <property type="match status" value="1"/>
</dbReference>
<dbReference type="InterPro" id="IPR020575">
    <property type="entry name" value="Hsp90_N"/>
</dbReference>
<comment type="caution">
    <text evidence="6">The sequence shown here is derived from an EMBL/GenBank/DDBJ whole genome shotgun (WGS) entry which is preliminary data.</text>
</comment>
<dbReference type="OrthoDB" id="9802640at2"/>
<dbReference type="SUPFAM" id="SSF54211">
    <property type="entry name" value="Ribosomal protein S5 domain 2-like"/>
    <property type="match status" value="1"/>
</dbReference>
<comment type="similarity">
    <text evidence="1">Belongs to the heat shock protein 90 family.</text>
</comment>
<evidence type="ECO:0000256" key="4">
    <source>
        <dbReference type="ARBA" id="ARBA00023186"/>
    </source>
</evidence>
<keyword evidence="3" id="KW-0067">ATP-binding</keyword>
<name>A0A4R4V518_9PSEU</name>
<proteinExistence type="inferred from homology"/>
<evidence type="ECO:0000256" key="2">
    <source>
        <dbReference type="ARBA" id="ARBA00022741"/>
    </source>
</evidence>
<dbReference type="PANTHER" id="PTHR11528">
    <property type="entry name" value="HEAT SHOCK PROTEIN 90 FAMILY MEMBER"/>
    <property type="match status" value="1"/>
</dbReference>
<dbReference type="GO" id="GO:0140662">
    <property type="term" value="F:ATP-dependent protein folding chaperone"/>
    <property type="evidence" value="ECO:0007669"/>
    <property type="project" value="InterPro"/>
</dbReference>
<dbReference type="AlphaFoldDB" id="A0A4R4V518"/>
<dbReference type="GO" id="GO:0005524">
    <property type="term" value="F:ATP binding"/>
    <property type="evidence" value="ECO:0007669"/>
    <property type="project" value="UniProtKB-KW"/>
</dbReference>
<gene>
    <name evidence="6" type="ORF">E1181_28580</name>
</gene>
<organism evidence="6 7">
    <name type="scientific">Saccharopolyspora terrae</name>
    <dbReference type="NCBI Taxonomy" id="2530384"/>
    <lineage>
        <taxon>Bacteria</taxon>
        <taxon>Bacillati</taxon>
        <taxon>Actinomycetota</taxon>
        <taxon>Actinomycetes</taxon>
        <taxon>Pseudonocardiales</taxon>
        <taxon>Pseudonocardiaceae</taxon>
        <taxon>Saccharopolyspora</taxon>
    </lineage>
</organism>
<evidence type="ECO:0000256" key="1">
    <source>
        <dbReference type="ARBA" id="ARBA00008239"/>
    </source>
</evidence>
<dbReference type="RefSeq" id="WP_132679523.1">
    <property type="nucleotide sequence ID" value="NZ_SMKS01000088.1"/>
</dbReference>
<feature type="domain" description="Histidine kinase/HSP90-like ATPase" evidence="5">
    <location>
        <begin position="33"/>
        <end position="180"/>
    </location>
</feature>
<sequence length="606" mass="64597">MNQVGPGEGARTELFQVDLRGVVEILSQHLYSSPRVFLRELLQNARDAIVARAGDGAAADSPPRGLIRVTVEDEAIVVEDNGIGLDAGEMRALLATIGASSKRADLERVQEDFLGRFGIGLLSCFLIADTVEVVSRSARTEDAPTVRWVGSSDGTYEITTAPEPLSRPGSRVIVRPRPEERAWANSRRLTRVAREFARYLDTPIDVVDTAGVPARVSTATPPEALDAETRAQLCAETFGFDPLTTVRIDVPLLGVRGVAFVTPEETSSARRGGDVVHSRGMLVADDNTQLAPDWAYFARLIVDAGTLPLTASRESLQETSLTREAAAAVGEQIQRHVEELARSHADTFRLFVGAHAVGLRAMALTDPSMFAFMYDHLRFGTSRGERTLRQLVAGTDAEPPARVVHPVLSPGQFRALAPLARHHDLVLIDASHVHEPQLLARLDQSDVDVAVRHLDLETFVDAAAPASDRRLAASIEGLVAGVLPGHRAQVVDLGVESVAALELGADDEWHPEAAGSSGWGSVLGGIAAPWEPAGPRLVLNVASPAVRALDGALSDDVAAHAVRALYVLGRLHTGQTLTDDDHLLLGDSLSTLVTAATGTGASKGRS</sequence>
<dbReference type="InterPro" id="IPR001404">
    <property type="entry name" value="Hsp90_fam"/>
</dbReference>
<dbReference type="EMBL" id="SMKS01000088">
    <property type="protein sequence ID" value="TDC99891.1"/>
    <property type="molecule type" value="Genomic_DNA"/>
</dbReference>
<evidence type="ECO:0000256" key="3">
    <source>
        <dbReference type="ARBA" id="ARBA00022840"/>
    </source>
</evidence>
<dbReference type="Pfam" id="PF13589">
    <property type="entry name" value="HATPase_c_3"/>
    <property type="match status" value="1"/>
</dbReference>
<evidence type="ECO:0000313" key="7">
    <source>
        <dbReference type="Proteomes" id="UP000295674"/>
    </source>
</evidence>
<dbReference type="Pfam" id="PF00183">
    <property type="entry name" value="HSP90"/>
    <property type="match status" value="1"/>
</dbReference>